<dbReference type="GO" id="GO:0000956">
    <property type="term" value="P:nuclear-transcribed mRNA catabolic process"/>
    <property type="evidence" value="ECO:0007669"/>
    <property type="project" value="TreeGrafter"/>
</dbReference>
<comment type="caution">
    <text evidence="2">The sequence shown here is derived from an EMBL/GenBank/DDBJ whole genome shotgun (WGS) entry which is preliminary data.</text>
</comment>
<evidence type="ECO:0000313" key="3">
    <source>
        <dbReference type="Proteomes" id="UP000784294"/>
    </source>
</evidence>
<dbReference type="InterPro" id="IPR027073">
    <property type="entry name" value="5_3_exoribonuclease"/>
</dbReference>
<dbReference type="GO" id="GO:0003723">
    <property type="term" value="F:RNA binding"/>
    <property type="evidence" value="ECO:0007669"/>
    <property type="project" value="TreeGrafter"/>
</dbReference>
<dbReference type="PANTHER" id="PTHR12341:SF7">
    <property type="entry name" value="5'-3' EXORIBONUCLEASE 1"/>
    <property type="match status" value="1"/>
</dbReference>
<dbReference type="GO" id="GO:0005634">
    <property type="term" value="C:nucleus"/>
    <property type="evidence" value="ECO:0007669"/>
    <property type="project" value="TreeGrafter"/>
</dbReference>
<dbReference type="AlphaFoldDB" id="A0A3S5AYT6"/>
<protein>
    <recommendedName>
        <fullName evidence="1">Xrn1 helical domain-containing protein</fullName>
    </recommendedName>
</protein>
<dbReference type="Proteomes" id="UP000784294">
    <property type="component" value="Unassembled WGS sequence"/>
</dbReference>
<reference evidence="2" key="1">
    <citation type="submission" date="2018-11" db="EMBL/GenBank/DDBJ databases">
        <authorList>
            <consortium name="Pathogen Informatics"/>
        </authorList>
    </citation>
    <scope>NUCLEOTIDE SEQUENCE</scope>
</reference>
<dbReference type="Gene3D" id="1.25.40.1050">
    <property type="match status" value="1"/>
</dbReference>
<dbReference type="InterPro" id="IPR041412">
    <property type="entry name" value="Xrn1_helical"/>
</dbReference>
<proteinExistence type="predicted"/>
<sequence length="266" mass="30602">MTTAPSIISKSDDSALNFVRDFKECIHEPDSIQGIPTFCDKLIQDSTIDVGDNKVNFESDHGFNFDKSSSEDESFLTPKHEKDVEEESMLAYQMHRRDYYSSKLGFSIDSPAELESHLFPLVRGYVFMLQWILDYYYLTVVDWGFFYAYHYAPFASDFLLFIDRLADSIASPSSDSIQESRTWISFSADSQPVLPFELQFHIFPSASAYVLPGPLRSLLSDPESPLASYYPTEYQRDMNGKIAPWEAVIVSLIMFRSFVYWNKCIC</sequence>
<name>A0A3S5AYT6_9PLAT</name>
<dbReference type="OrthoDB" id="6282719at2759"/>
<organism evidence="2 3">
    <name type="scientific">Protopolystoma xenopodis</name>
    <dbReference type="NCBI Taxonomy" id="117903"/>
    <lineage>
        <taxon>Eukaryota</taxon>
        <taxon>Metazoa</taxon>
        <taxon>Spiralia</taxon>
        <taxon>Lophotrochozoa</taxon>
        <taxon>Platyhelminthes</taxon>
        <taxon>Monogenea</taxon>
        <taxon>Polyopisthocotylea</taxon>
        <taxon>Polystomatidea</taxon>
        <taxon>Polystomatidae</taxon>
        <taxon>Protopolystoma</taxon>
    </lineage>
</organism>
<dbReference type="EMBL" id="CAAALY010097546">
    <property type="protein sequence ID" value="VEL28752.1"/>
    <property type="molecule type" value="Genomic_DNA"/>
</dbReference>
<dbReference type="GO" id="GO:0016075">
    <property type="term" value="P:rRNA catabolic process"/>
    <property type="evidence" value="ECO:0007669"/>
    <property type="project" value="TreeGrafter"/>
</dbReference>
<accession>A0A3S5AYT6</accession>
<evidence type="ECO:0000259" key="1">
    <source>
        <dbReference type="Pfam" id="PF17846"/>
    </source>
</evidence>
<feature type="domain" description="Xrn1 helical" evidence="1">
    <location>
        <begin position="68"/>
        <end position="249"/>
    </location>
</feature>
<keyword evidence="3" id="KW-1185">Reference proteome</keyword>
<dbReference type="Pfam" id="PF17846">
    <property type="entry name" value="XRN_M"/>
    <property type="match status" value="1"/>
</dbReference>
<evidence type="ECO:0000313" key="2">
    <source>
        <dbReference type="EMBL" id="VEL28752.1"/>
    </source>
</evidence>
<dbReference type="PANTHER" id="PTHR12341">
    <property type="entry name" value="5'-&gt;3' EXORIBONUCLEASE"/>
    <property type="match status" value="1"/>
</dbReference>
<gene>
    <name evidence="2" type="ORF">PXEA_LOCUS22192</name>
</gene>
<dbReference type="GO" id="GO:0004534">
    <property type="term" value="F:5'-3' RNA exonuclease activity"/>
    <property type="evidence" value="ECO:0007669"/>
    <property type="project" value="TreeGrafter"/>
</dbReference>